<keyword evidence="2" id="KW-1185">Reference proteome</keyword>
<evidence type="ECO:0000313" key="1">
    <source>
        <dbReference type="EMBL" id="THG43428.1"/>
    </source>
</evidence>
<organism evidence="1 2">
    <name type="scientific">Muribaculum caecicola</name>
    <dbReference type="NCBI Taxonomy" id="3038144"/>
    <lineage>
        <taxon>Bacteria</taxon>
        <taxon>Pseudomonadati</taxon>
        <taxon>Bacteroidota</taxon>
        <taxon>Bacteroidia</taxon>
        <taxon>Bacteroidales</taxon>
        <taxon>Muribaculaceae</taxon>
        <taxon>Muribaculum</taxon>
    </lineage>
</organism>
<dbReference type="EMBL" id="SSTG01000185">
    <property type="protein sequence ID" value="THG43428.1"/>
    <property type="molecule type" value="Genomic_DNA"/>
</dbReference>
<comment type="caution">
    <text evidence="1">The sequence shown here is derived from an EMBL/GenBank/DDBJ whole genome shotgun (WGS) entry which is preliminary data.</text>
</comment>
<sequence>MISSASQPLAGNIPTDKPLILITNDDGVDAPGIRQLALWTAALGTVIVVAPERQHSGQSSAMTVAHPLRVCKRGITNGVQFWAVSGTPVDCVKLGIHAILGRRPDMLLAGINHGSNSGVNVIYSGTMGAVMEGCLCGIPSIGYSYHDHDESASLQACREVVETISPKVLASGLPSGICLNVNIPKCDKVKGIKIVRDARGYWTEGYEQYTDPMGQPFYWLTGSFVNTDPDNPDTDMYWSDRGYASVVPTRPDQSAPDQQETIARLIGI</sequence>
<accession>A0AC61S2W0</accession>
<protein>
    <submittedName>
        <fullName evidence="1">5'/3'-nucleotidase SurE</fullName>
    </submittedName>
</protein>
<proteinExistence type="predicted"/>
<name>A0AC61S2W0_9BACT</name>
<evidence type="ECO:0000313" key="2">
    <source>
        <dbReference type="Proteomes" id="UP000305401"/>
    </source>
</evidence>
<gene>
    <name evidence="1" type="primary">surE</name>
    <name evidence="1" type="ORF">E5990_10260</name>
</gene>
<reference evidence="1" key="1">
    <citation type="submission" date="2019-04" db="EMBL/GenBank/DDBJ databases">
        <title>Microbes associate with the intestines of laboratory mice.</title>
        <authorList>
            <person name="Navarre W."/>
            <person name="Wong E."/>
            <person name="Huang K.C."/>
            <person name="Tropini C."/>
            <person name="Ng K."/>
            <person name="Yu B."/>
        </authorList>
    </citation>
    <scope>NUCLEOTIDE SEQUENCE</scope>
    <source>
        <strain evidence="1">NM86_A22</strain>
    </source>
</reference>
<dbReference type="Proteomes" id="UP000305401">
    <property type="component" value="Unassembled WGS sequence"/>
</dbReference>